<evidence type="ECO:0000256" key="5">
    <source>
        <dbReference type="ARBA" id="ARBA00023163"/>
    </source>
</evidence>
<dbReference type="RefSeq" id="WP_182486466.1">
    <property type="nucleotide sequence ID" value="NZ_JAAOZB010000001.1"/>
</dbReference>
<protein>
    <submittedName>
        <fullName evidence="7">DNA-binding MarR family transcriptional regulator</fullName>
    </submittedName>
</protein>
<dbReference type="PANTHER" id="PTHR33164:SF5">
    <property type="entry name" value="ORGANIC HYDROPEROXIDE RESISTANCE TRANSCRIPTIONAL REGULATOR"/>
    <property type="match status" value="1"/>
</dbReference>
<keyword evidence="5" id="KW-0804">Transcription</keyword>
<evidence type="ECO:0000256" key="1">
    <source>
        <dbReference type="ARBA" id="ARBA00004496"/>
    </source>
</evidence>
<comment type="subcellular location">
    <subcellularLocation>
        <location evidence="1">Cytoplasm</location>
    </subcellularLocation>
</comment>
<evidence type="ECO:0000313" key="7">
    <source>
        <dbReference type="EMBL" id="MBA8815233.1"/>
    </source>
</evidence>
<evidence type="ECO:0000256" key="4">
    <source>
        <dbReference type="ARBA" id="ARBA00023125"/>
    </source>
</evidence>
<evidence type="ECO:0000256" key="2">
    <source>
        <dbReference type="ARBA" id="ARBA00022490"/>
    </source>
</evidence>
<reference evidence="7 8" key="1">
    <citation type="submission" date="2020-07" db="EMBL/GenBank/DDBJ databases">
        <title>Sequencing the genomes of 1000 actinobacteria strains.</title>
        <authorList>
            <person name="Klenk H.-P."/>
        </authorList>
    </citation>
    <scope>NUCLEOTIDE SEQUENCE [LARGE SCALE GENOMIC DNA]</scope>
    <source>
        <strain evidence="7 8">DSM 27576</strain>
    </source>
</reference>
<dbReference type="Pfam" id="PF22381">
    <property type="entry name" value="Staph_reg_Sar_Rot"/>
    <property type="match status" value="1"/>
</dbReference>
<proteinExistence type="predicted"/>
<dbReference type="Proteomes" id="UP000526083">
    <property type="component" value="Unassembled WGS sequence"/>
</dbReference>
<dbReference type="GO" id="GO:0003700">
    <property type="term" value="F:DNA-binding transcription factor activity"/>
    <property type="evidence" value="ECO:0007669"/>
    <property type="project" value="InterPro"/>
</dbReference>
<dbReference type="GO" id="GO:0006950">
    <property type="term" value="P:response to stress"/>
    <property type="evidence" value="ECO:0007669"/>
    <property type="project" value="TreeGrafter"/>
</dbReference>
<keyword evidence="4 7" id="KW-0238">DNA-binding</keyword>
<dbReference type="SMART" id="SM00347">
    <property type="entry name" value="HTH_MARR"/>
    <property type="match status" value="1"/>
</dbReference>
<evidence type="ECO:0000313" key="8">
    <source>
        <dbReference type="Proteomes" id="UP000526083"/>
    </source>
</evidence>
<dbReference type="GO" id="GO:0003677">
    <property type="term" value="F:DNA binding"/>
    <property type="evidence" value="ECO:0007669"/>
    <property type="project" value="UniProtKB-KW"/>
</dbReference>
<gene>
    <name evidence="7" type="ORF">FHX48_000285</name>
</gene>
<sequence>MNAVDNMVCFSLYSASRATTQAYRRLLKPWDLTYPQYLVLVSLWSEGPLSVGALGETLDLDSGTLSPLLRRLDSVGLVMRTREAPDERVVTVSLTERGLALRDEMSSLPLQVASCMNLTPAAATALLGTLQSYTNGIRQPHTLPIS</sequence>
<evidence type="ECO:0000259" key="6">
    <source>
        <dbReference type="PROSITE" id="PS50995"/>
    </source>
</evidence>
<dbReference type="AlphaFoldDB" id="A0A7W3PKL3"/>
<keyword evidence="8" id="KW-1185">Reference proteome</keyword>
<dbReference type="GO" id="GO:0005737">
    <property type="term" value="C:cytoplasm"/>
    <property type="evidence" value="ECO:0007669"/>
    <property type="project" value="UniProtKB-SubCell"/>
</dbReference>
<dbReference type="InterPro" id="IPR000835">
    <property type="entry name" value="HTH_MarR-typ"/>
</dbReference>
<accession>A0A7W3PKL3</accession>
<dbReference type="SUPFAM" id="SSF46785">
    <property type="entry name" value="Winged helix' DNA-binding domain"/>
    <property type="match status" value="1"/>
</dbReference>
<evidence type="ECO:0000256" key="3">
    <source>
        <dbReference type="ARBA" id="ARBA00023015"/>
    </source>
</evidence>
<dbReference type="InterPro" id="IPR036388">
    <property type="entry name" value="WH-like_DNA-bd_sf"/>
</dbReference>
<dbReference type="InterPro" id="IPR039422">
    <property type="entry name" value="MarR/SlyA-like"/>
</dbReference>
<dbReference type="PROSITE" id="PS50995">
    <property type="entry name" value="HTH_MARR_2"/>
    <property type="match status" value="1"/>
</dbReference>
<organism evidence="7 8">
    <name type="scientific">Microbacterium halimionae</name>
    <dbReference type="NCBI Taxonomy" id="1526413"/>
    <lineage>
        <taxon>Bacteria</taxon>
        <taxon>Bacillati</taxon>
        <taxon>Actinomycetota</taxon>
        <taxon>Actinomycetes</taxon>
        <taxon>Micrococcales</taxon>
        <taxon>Microbacteriaceae</taxon>
        <taxon>Microbacterium</taxon>
    </lineage>
</organism>
<dbReference type="Gene3D" id="1.10.10.10">
    <property type="entry name" value="Winged helix-like DNA-binding domain superfamily/Winged helix DNA-binding domain"/>
    <property type="match status" value="1"/>
</dbReference>
<dbReference type="InterPro" id="IPR036390">
    <property type="entry name" value="WH_DNA-bd_sf"/>
</dbReference>
<dbReference type="PRINTS" id="PR00598">
    <property type="entry name" value="HTHMARR"/>
</dbReference>
<dbReference type="EMBL" id="JACGWY010000001">
    <property type="protein sequence ID" value="MBA8815233.1"/>
    <property type="molecule type" value="Genomic_DNA"/>
</dbReference>
<keyword evidence="3" id="KW-0805">Transcription regulation</keyword>
<comment type="caution">
    <text evidence="7">The sequence shown here is derived from an EMBL/GenBank/DDBJ whole genome shotgun (WGS) entry which is preliminary data.</text>
</comment>
<feature type="domain" description="HTH marR-type" evidence="6">
    <location>
        <begin position="5"/>
        <end position="135"/>
    </location>
</feature>
<dbReference type="InterPro" id="IPR055166">
    <property type="entry name" value="Transc_reg_Sar_Rot_HTH"/>
</dbReference>
<keyword evidence="2" id="KW-0963">Cytoplasm</keyword>
<name>A0A7W3PKL3_9MICO</name>
<dbReference type="PANTHER" id="PTHR33164">
    <property type="entry name" value="TRANSCRIPTIONAL REGULATOR, MARR FAMILY"/>
    <property type="match status" value="1"/>
</dbReference>